<comment type="caution">
    <text evidence="2">The sequence shown here is derived from an EMBL/GenBank/DDBJ whole genome shotgun (WGS) entry which is preliminary data.</text>
</comment>
<dbReference type="Gramene" id="PRQ41869">
    <property type="protein sequence ID" value="PRQ41869"/>
    <property type="gene ID" value="RchiOBHm_Chr3g0451431"/>
</dbReference>
<evidence type="ECO:0000313" key="3">
    <source>
        <dbReference type="Proteomes" id="UP000238479"/>
    </source>
</evidence>
<sequence>MAFSNSMAFLATVLVLLPMATFAADWPDISPTAAKEICKEVECGRGTCNYNSSAPLLYTCECETGWKRTAEGNDTLKFLPCVIPDCTLDYTNCQAPPKVPDYTQLPSNLSAFDPCNWVYCGEGTCVKNSTYVYTPECKCNSGASNLLNVTVFPCYSECTLKPDCERLGITVANSTTNSTTSSDGNDSNKATEFMPGKFQLVTIVMVSVGMILWK</sequence>
<evidence type="ECO:0000256" key="1">
    <source>
        <dbReference type="SAM" id="SignalP"/>
    </source>
</evidence>
<evidence type="ECO:0000313" key="2">
    <source>
        <dbReference type="EMBL" id="PRQ41869.1"/>
    </source>
</evidence>
<accession>A0A2P6R633</accession>
<dbReference type="OMA" id="MCEILNC"/>
<protein>
    <submittedName>
        <fullName evidence="2">Uncharacterized protein</fullName>
    </submittedName>
</protein>
<feature type="signal peptide" evidence="1">
    <location>
        <begin position="1"/>
        <end position="23"/>
    </location>
</feature>
<feature type="chain" id="PRO_5015186162" evidence="1">
    <location>
        <begin position="24"/>
        <end position="214"/>
    </location>
</feature>
<dbReference type="OrthoDB" id="1914642at2759"/>
<proteinExistence type="predicted"/>
<keyword evidence="1" id="KW-0732">Signal</keyword>
<dbReference type="AlphaFoldDB" id="A0A2P6R633"/>
<keyword evidence="3" id="KW-1185">Reference proteome</keyword>
<organism evidence="2 3">
    <name type="scientific">Rosa chinensis</name>
    <name type="common">China rose</name>
    <dbReference type="NCBI Taxonomy" id="74649"/>
    <lineage>
        <taxon>Eukaryota</taxon>
        <taxon>Viridiplantae</taxon>
        <taxon>Streptophyta</taxon>
        <taxon>Embryophyta</taxon>
        <taxon>Tracheophyta</taxon>
        <taxon>Spermatophyta</taxon>
        <taxon>Magnoliopsida</taxon>
        <taxon>eudicotyledons</taxon>
        <taxon>Gunneridae</taxon>
        <taxon>Pentapetalae</taxon>
        <taxon>rosids</taxon>
        <taxon>fabids</taxon>
        <taxon>Rosales</taxon>
        <taxon>Rosaceae</taxon>
        <taxon>Rosoideae</taxon>
        <taxon>Rosoideae incertae sedis</taxon>
        <taxon>Rosa</taxon>
    </lineage>
</organism>
<dbReference type="STRING" id="74649.A0A2P6R633"/>
<dbReference type="EMBL" id="PDCK01000041">
    <property type="protein sequence ID" value="PRQ41869.1"/>
    <property type="molecule type" value="Genomic_DNA"/>
</dbReference>
<name>A0A2P6R633_ROSCH</name>
<reference evidence="2 3" key="1">
    <citation type="journal article" date="2018" name="Nat. Genet.">
        <title>The Rosa genome provides new insights in the design of modern roses.</title>
        <authorList>
            <person name="Bendahmane M."/>
        </authorList>
    </citation>
    <scope>NUCLEOTIDE SEQUENCE [LARGE SCALE GENOMIC DNA]</scope>
    <source>
        <strain evidence="3">cv. Old Blush</strain>
    </source>
</reference>
<dbReference type="Proteomes" id="UP000238479">
    <property type="component" value="Chromosome 3"/>
</dbReference>
<gene>
    <name evidence="2" type="ORF">RchiOBHm_Chr3g0451431</name>
</gene>
<dbReference type="PANTHER" id="PTHR33881:SF10">
    <property type="entry name" value="SLIT HOMOLOG 2 PROTEIN-LIKE"/>
    <property type="match status" value="1"/>
</dbReference>
<dbReference type="PANTHER" id="PTHR33881">
    <property type="entry name" value="NEUROGENIC LOCUS NOTCH-LIKE PROTEIN"/>
    <property type="match status" value="1"/>
</dbReference>